<evidence type="ECO:0000256" key="3">
    <source>
        <dbReference type="PROSITE-ProRule" id="PRU00221"/>
    </source>
</evidence>
<feature type="repeat" description="WD" evidence="3">
    <location>
        <begin position="569"/>
        <end position="604"/>
    </location>
</feature>
<accession>A0A6A5BWI8</accession>
<dbReference type="RefSeq" id="XP_044562931.1">
    <property type="nucleotide sequence ID" value="XM_044705960.1"/>
</dbReference>
<evidence type="ECO:0000256" key="4">
    <source>
        <dbReference type="SAM" id="MobiDB-lite"/>
    </source>
</evidence>
<dbReference type="InterPro" id="IPR019775">
    <property type="entry name" value="WD40_repeat_CS"/>
</dbReference>
<evidence type="ECO:0000313" key="6">
    <source>
        <dbReference type="Proteomes" id="UP000444721"/>
    </source>
</evidence>
<dbReference type="PRINTS" id="PR00320">
    <property type="entry name" value="GPROTEINBRPT"/>
</dbReference>
<feature type="region of interest" description="Disordered" evidence="4">
    <location>
        <begin position="829"/>
        <end position="856"/>
    </location>
</feature>
<keyword evidence="6" id="KW-1185">Reference proteome</keyword>
<sequence length="1225" mass="138877">MKQIGLIPSGAQLWYKRIITVTHGRLIYCSTIAIYVYNLNDFRLERILTGHSMAITGVVASPHTPYLIATSSLDQTLRVWDITDGKTVKVVDLKSIQFKPYCIEWSHTDKYQLIIGSKKGALKVWDFNDDSNFAVSVFNGDDVRMIGLNARNPGMLFVNCGAEFFLVDVIKRKTVHRFRLSDYKIVDFQWDPLSTNYLICCYENGQSVLYDTEAKEAEDMKIKTFDKSGAGICSVSWVRNEPGNFITSDVRTGVIRYWNVSQTSALKVQQVRKNSGFQDLVMLSGSQKMACAFKDGAVGLYDLSKKQFDFITPGSHTETIFDCDYCPANTDIFATSGFDHSIRLWDTHRLKVVENLTHESGVIYGLAWHPTKREIAGAFNTGLVIIWDAQKRIPKLQTEIHKDCIYRISWNPIDHSLLATSSKDTYCNVFSDEGKIVKKYKHPSPVFGVCWHPKNKNIIATGCHDFIVRVFNINNSGEQPVSVLKGHTAEVFNIVWHPTIANILASGSNDKTIRVWDNDNGSSKVLRGHTHYVRALAWNHELSNVILSGSWDGTIRVWDASKEKQLAISNDHHADVYGISSHPERPFIFGSTSRDTTIRFWDLEPLLRKYYVRAIQDQSLSNIIGAPSSPFDDNAPDMLLSGHGSKIVNANMVQAKTDVEKYTILSEFFNFPYTTRNLWELANSFSQGKKYKSSLKSDVLFCNTITETVYSKAKELESSRYKNKSSNASQRAAEQLRESAKQYLKIGKIKNYCEIMCEIGEWEKAIAVAPAVSLEYWRDLSARYAKTLSDNESEDVMPYYIATGEIEKLLNFCIRKNQLTDASIVARRDSEEGYPKPSKFSSPSKQDSTKEDENHDNVPITIEMRRIAELQAKNFMKEAKPIMAAASFLSIRDIDKCLHFLVKGCEGILAYSLYRSLLMRNPNDAVYLSFANSCTQCGQWDIAAEVLSKVKNRAEAAKIISKMDPFHPQRENLFIKAGFQPPTFYSTQAPAVEHKNPADCIRFYSFASEHQNAALVAIVQYEELFTMEDWNWPLITEIHSAVQCIDATKLESLMRTKIMMYTNLIGAQLALWKEYYNIAPKLAQNARDSMKKLTDFFTPKQYIEYLYCLCMAYGDPEEGISILAQTLSREMDVLDEKYAKPLILIKKRLEDRSLLGDVPLSNLVVPSGSNLPVRSLDGKKVVSMISKKEAQPPVMLEDHSVISLAESEMWREVNTFSPTMTGVRI</sequence>
<feature type="repeat" description="WD" evidence="3">
    <location>
        <begin position="313"/>
        <end position="355"/>
    </location>
</feature>
<evidence type="ECO:0000313" key="5">
    <source>
        <dbReference type="EMBL" id="KAF0978218.1"/>
    </source>
</evidence>
<keyword evidence="1 3" id="KW-0853">WD repeat</keyword>
<dbReference type="Proteomes" id="UP000444721">
    <property type="component" value="Unassembled WGS sequence"/>
</dbReference>
<dbReference type="InterPro" id="IPR001680">
    <property type="entry name" value="WD40_rpt"/>
</dbReference>
<dbReference type="VEuPathDB" id="AmoebaDB:FDP41_002733"/>
<comment type="caution">
    <text evidence="5">The sequence shown here is derived from an EMBL/GenBank/DDBJ whole genome shotgun (WGS) entry which is preliminary data.</text>
</comment>
<reference evidence="5 6" key="1">
    <citation type="journal article" date="2019" name="Sci. Rep.">
        <title>Nanopore sequencing improves the draft genome of the human pathogenic amoeba Naegleria fowleri.</title>
        <authorList>
            <person name="Liechti N."/>
            <person name="Schurch N."/>
            <person name="Bruggmann R."/>
            <person name="Wittwer M."/>
        </authorList>
    </citation>
    <scope>NUCLEOTIDE SEQUENCE [LARGE SCALE GENOMIC DNA]</scope>
    <source>
        <strain evidence="5 6">ATCC 30894</strain>
    </source>
</reference>
<name>A0A6A5BWI8_NAEFO</name>
<dbReference type="VEuPathDB" id="AmoebaDB:NfTy_056960"/>
<dbReference type="PROSITE" id="PS00678">
    <property type="entry name" value="WD_REPEATS_1"/>
    <property type="match status" value="1"/>
</dbReference>
<dbReference type="EMBL" id="VFQX01000030">
    <property type="protein sequence ID" value="KAF0978218.1"/>
    <property type="molecule type" value="Genomic_DNA"/>
</dbReference>
<dbReference type="AlphaFoldDB" id="A0A6A5BWI8"/>
<keyword evidence="2" id="KW-0677">Repeat</keyword>
<evidence type="ECO:0000256" key="1">
    <source>
        <dbReference type="ARBA" id="ARBA00022574"/>
    </source>
</evidence>
<gene>
    <name evidence="5" type="ORF">FDP41_002733</name>
</gene>
<evidence type="ECO:0000256" key="2">
    <source>
        <dbReference type="ARBA" id="ARBA00022737"/>
    </source>
</evidence>
<dbReference type="GeneID" id="68109951"/>
<dbReference type="VEuPathDB" id="AmoebaDB:NF0061930"/>
<dbReference type="CDD" id="cd00200">
    <property type="entry name" value="WD40"/>
    <property type="match status" value="1"/>
</dbReference>
<feature type="repeat" description="WD" evidence="3">
    <location>
        <begin position="526"/>
        <end position="568"/>
    </location>
</feature>
<feature type="repeat" description="WD" evidence="3">
    <location>
        <begin position="484"/>
        <end position="526"/>
    </location>
</feature>
<protein>
    <submittedName>
        <fullName evidence="5">Uncharacterized protein</fullName>
    </submittedName>
</protein>
<dbReference type="PROSITE" id="PS50082">
    <property type="entry name" value="WD_REPEATS_2"/>
    <property type="match status" value="5"/>
</dbReference>
<dbReference type="Gene3D" id="2.130.10.10">
    <property type="entry name" value="YVTN repeat-like/Quinoprotein amine dehydrogenase"/>
    <property type="match status" value="3"/>
</dbReference>
<proteinExistence type="predicted"/>
<dbReference type="InterPro" id="IPR020472">
    <property type="entry name" value="WD40_PAC1"/>
</dbReference>
<dbReference type="OrthoDB" id="2161379at2759"/>
<dbReference type="InterPro" id="IPR015943">
    <property type="entry name" value="WD40/YVTN_repeat-like_dom_sf"/>
</dbReference>
<dbReference type="SMART" id="SM00320">
    <property type="entry name" value="WD40"/>
    <property type="match status" value="12"/>
</dbReference>
<dbReference type="PROSITE" id="PS50294">
    <property type="entry name" value="WD_REPEATS_REGION"/>
    <property type="match status" value="3"/>
</dbReference>
<dbReference type="PANTHER" id="PTHR44464:SF1">
    <property type="entry name" value="WD REPEAT-CONTAINING PROTEIN 17"/>
    <property type="match status" value="1"/>
</dbReference>
<feature type="repeat" description="WD" evidence="3">
    <location>
        <begin position="48"/>
        <end position="90"/>
    </location>
</feature>
<organism evidence="5 6">
    <name type="scientific">Naegleria fowleri</name>
    <name type="common">Brain eating amoeba</name>
    <dbReference type="NCBI Taxonomy" id="5763"/>
    <lineage>
        <taxon>Eukaryota</taxon>
        <taxon>Discoba</taxon>
        <taxon>Heterolobosea</taxon>
        <taxon>Tetramitia</taxon>
        <taxon>Eutetramitia</taxon>
        <taxon>Vahlkampfiidae</taxon>
        <taxon>Naegleria</taxon>
    </lineage>
</organism>
<dbReference type="SUPFAM" id="SSF50978">
    <property type="entry name" value="WD40 repeat-like"/>
    <property type="match status" value="2"/>
</dbReference>
<dbReference type="Pfam" id="PF00400">
    <property type="entry name" value="WD40"/>
    <property type="match status" value="6"/>
</dbReference>
<feature type="compositionally biased region" description="Low complexity" evidence="4">
    <location>
        <begin position="835"/>
        <end position="845"/>
    </location>
</feature>
<dbReference type="OMA" id="GVFIWDI"/>
<dbReference type="InterPro" id="IPR036322">
    <property type="entry name" value="WD40_repeat_dom_sf"/>
</dbReference>
<dbReference type="PANTHER" id="PTHR44464">
    <property type="entry name" value="WD REPEAT-CONTAINING PROTEIN 17"/>
    <property type="match status" value="1"/>
</dbReference>
<feature type="compositionally biased region" description="Basic and acidic residues" evidence="4">
    <location>
        <begin position="847"/>
        <end position="856"/>
    </location>
</feature>